<dbReference type="AlphaFoldDB" id="A0A2M6WEH4"/>
<evidence type="ECO:0000256" key="5">
    <source>
        <dbReference type="ARBA" id="ARBA00022801"/>
    </source>
</evidence>
<keyword evidence="3 6" id="KW-0645">Protease</keyword>
<feature type="binding site" evidence="6">
    <location>
        <position position="208"/>
    </location>
    <ligand>
        <name>a divalent metal cation</name>
        <dbReference type="ChEBI" id="CHEBI:60240"/>
        <label>2</label>
        <note>catalytic</note>
    </ligand>
</feature>
<name>A0A2M6WEH4_9BACT</name>
<evidence type="ECO:0000313" key="9">
    <source>
        <dbReference type="EMBL" id="PIT91189.1"/>
    </source>
</evidence>
<keyword evidence="4 6" id="KW-0479">Metal-binding</keyword>
<comment type="subunit">
    <text evidence="6">Monomer.</text>
</comment>
<evidence type="ECO:0000259" key="8">
    <source>
        <dbReference type="Pfam" id="PF00557"/>
    </source>
</evidence>
<dbReference type="PANTHER" id="PTHR43330:SF27">
    <property type="entry name" value="METHIONINE AMINOPEPTIDASE"/>
    <property type="match status" value="1"/>
</dbReference>
<evidence type="ECO:0000313" key="10">
    <source>
        <dbReference type="Proteomes" id="UP000228809"/>
    </source>
</evidence>
<comment type="similarity">
    <text evidence="6">Belongs to the peptidase M24A family. Methionine aminopeptidase type 1 subfamily.</text>
</comment>
<dbReference type="InterPro" id="IPR000994">
    <property type="entry name" value="Pept_M24"/>
</dbReference>
<dbReference type="Pfam" id="PF00557">
    <property type="entry name" value="Peptidase_M24"/>
    <property type="match status" value="1"/>
</dbReference>
<proteinExistence type="inferred from homology"/>
<comment type="cofactor">
    <cofactor evidence="6">
        <name>Co(2+)</name>
        <dbReference type="ChEBI" id="CHEBI:48828"/>
    </cofactor>
    <cofactor evidence="6">
        <name>Zn(2+)</name>
        <dbReference type="ChEBI" id="CHEBI:29105"/>
    </cofactor>
    <cofactor evidence="6">
        <name>Mn(2+)</name>
        <dbReference type="ChEBI" id="CHEBI:29035"/>
    </cofactor>
    <cofactor evidence="6">
        <name>Fe(2+)</name>
        <dbReference type="ChEBI" id="CHEBI:29033"/>
    </cofactor>
    <text evidence="6">Binds 2 divalent metal cations per subunit. Has a high-affinity and a low affinity metal-binding site. The true nature of the physiological cofactor is under debate. The enzyme is active with cobalt, zinc, manganese or divalent iron ions. Most likely, methionine aminopeptidases function as mononuclear Fe(2+)-metalloproteases under physiological conditions, and the catalytically relevant metal-binding site has been assigned to the histidine-containing high-affinity site.</text>
</comment>
<feature type="binding site" evidence="6">
    <location>
        <position position="82"/>
    </location>
    <ligand>
        <name>substrate</name>
    </ligand>
</feature>
<feature type="binding site" evidence="6">
    <location>
        <position position="239"/>
    </location>
    <ligand>
        <name>a divalent metal cation</name>
        <dbReference type="ChEBI" id="CHEBI:60240"/>
        <label>2</label>
        <note>catalytic</note>
    </ligand>
</feature>
<dbReference type="InterPro" id="IPR002467">
    <property type="entry name" value="Pept_M24A_MAP1"/>
</dbReference>
<protein>
    <recommendedName>
        <fullName evidence="6 7">Methionine aminopeptidase</fullName>
        <shortName evidence="6">MAP</shortName>
        <shortName evidence="6">MetAP</shortName>
        <ecNumber evidence="6 7">3.4.11.18</ecNumber>
    </recommendedName>
    <alternativeName>
        <fullName evidence="6">Peptidase M</fullName>
    </alternativeName>
</protein>
<dbReference type="NCBIfam" id="TIGR00500">
    <property type="entry name" value="met_pdase_I"/>
    <property type="match status" value="1"/>
</dbReference>
<feature type="domain" description="Peptidase M24" evidence="8">
    <location>
        <begin position="10"/>
        <end position="246"/>
    </location>
</feature>
<dbReference type="SUPFAM" id="SSF55920">
    <property type="entry name" value="Creatinase/aminopeptidase"/>
    <property type="match status" value="1"/>
</dbReference>
<evidence type="ECO:0000256" key="7">
    <source>
        <dbReference type="RuleBase" id="RU003653"/>
    </source>
</evidence>
<comment type="catalytic activity">
    <reaction evidence="6 7">
        <text>Release of N-terminal amino acids, preferentially methionine, from peptides and arylamides.</text>
        <dbReference type="EC" id="3.4.11.18"/>
    </reaction>
</comment>
<feature type="binding site" evidence="6">
    <location>
        <position position="239"/>
    </location>
    <ligand>
        <name>a divalent metal cation</name>
        <dbReference type="ChEBI" id="CHEBI:60240"/>
        <label>1</label>
    </ligand>
</feature>
<dbReference type="InterPro" id="IPR036005">
    <property type="entry name" value="Creatinase/aminopeptidase-like"/>
</dbReference>
<accession>A0A2M6WEH4</accession>
<dbReference type="Proteomes" id="UP000228809">
    <property type="component" value="Unassembled WGS sequence"/>
</dbReference>
<sequence length="255" mass="27722">MTLKTDEEKEILREAGRRLAVVLEETAKLVRPGVSTLELNQKADDIIREFGDKPAFLDYKPYGAPRPFPATLCIAINETVVHGIPTEDPVELVEGDIIGLDTGLIHKGFYTDSGITVPVGEIDESARKLINITREALMVGIKQARTGNTTGDIGHAIEEFVKPHGYGIVRELCGHGVGKAVHEEPSIPNYGRAGEGAVLVEGMVIAIEPMLNEGSKEVVFEPDGYTVRTKDGSRSAHFEHTLVVTKDGPEIMTKK</sequence>
<dbReference type="PRINTS" id="PR00599">
    <property type="entry name" value="MAPEPTIDASE"/>
</dbReference>
<dbReference type="GO" id="GO:0070006">
    <property type="term" value="F:metalloaminopeptidase activity"/>
    <property type="evidence" value="ECO:0007669"/>
    <property type="project" value="UniProtKB-UniRule"/>
</dbReference>
<dbReference type="InterPro" id="IPR001714">
    <property type="entry name" value="Pept_M24_MAP"/>
</dbReference>
<comment type="function">
    <text evidence="1 6">Removes the N-terminal methionine from nascent proteins. The N-terminal methionine is often cleaved when the second residue in the primary sequence is small and uncharged (Met-Ala-, Cys, Gly, Pro, Ser, Thr, or Val). Requires deformylation of the N(alpha)-formylated initiator methionine before it can be hydrolyzed.</text>
</comment>
<evidence type="ECO:0000256" key="2">
    <source>
        <dbReference type="ARBA" id="ARBA00022438"/>
    </source>
</evidence>
<keyword evidence="2 6" id="KW-0031">Aminopeptidase</keyword>
<evidence type="ECO:0000256" key="6">
    <source>
        <dbReference type="HAMAP-Rule" id="MF_01974"/>
    </source>
</evidence>
<comment type="caution">
    <text evidence="9">The sequence shown here is derived from an EMBL/GenBank/DDBJ whole genome shotgun (WGS) entry which is preliminary data.</text>
</comment>
<gene>
    <name evidence="6 9" type="primary">map</name>
    <name evidence="9" type="ORF">COU17_01625</name>
</gene>
<keyword evidence="5 6" id="KW-0378">Hydrolase</keyword>
<feature type="binding site" evidence="6">
    <location>
        <position position="112"/>
    </location>
    <ligand>
        <name>a divalent metal cation</name>
        <dbReference type="ChEBI" id="CHEBI:60240"/>
        <label>1</label>
    </ligand>
</feature>
<dbReference type="GO" id="GO:0006508">
    <property type="term" value="P:proteolysis"/>
    <property type="evidence" value="ECO:0007669"/>
    <property type="project" value="UniProtKB-KW"/>
</dbReference>
<feature type="binding site" evidence="6">
    <location>
        <position position="101"/>
    </location>
    <ligand>
        <name>a divalent metal cation</name>
        <dbReference type="ChEBI" id="CHEBI:60240"/>
        <label>1</label>
    </ligand>
</feature>
<feature type="binding site" evidence="6">
    <location>
        <position position="112"/>
    </location>
    <ligand>
        <name>a divalent metal cation</name>
        <dbReference type="ChEBI" id="CHEBI:60240"/>
        <label>2</label>
        <note>catalytic</note>
    </ligand>
</feature>
<dbReference type="HAMAP" id="MF_01974">
    <property type="entry name" value="MetAP_1"/>
    <property type="match status" value="1"/>
</dbReference>
<reference evidence="10" key="1">
    <citation type="submission" date="2017-09" db="EMBL/GenBank/DDBJ databases">
        <title>Depth-based differentiation of microbial function through sediment-hosted aquifers and enrichment of novel symbionts in the deep terrestrial subsurface.</title>
        <authorList>
            <person name="Probst A.J."/>
            <person name="Ladd B."/>
            <person name="Jarett J.K."/>
            <person name="Geller-Mcgrath D.E."/>
            <person name="Sieber C.M.K."/>
            <person name="Emerson J.B."/>
            <person name="Anantharaman K."/>
            <person name="Thomas B.C."/>
            <person name="Malmstrom R."/>
            <person name="Stieglmeier M."/>
            <person name="Klingl A."/>
            <person name="Woyke T."/>
            <person name="Ryan C.M."/>
            <person name="Banfield J.F."/>
        </authorList>
    </citation>
    <scope>NUCLEOTIDE SEQUENCE [LARGE SCALE GENOMIC DNA]</scope>
</reference>
<dbReference type="EC" id="3.4.11.18" evidence="6 7"/>
<dbReference type="PANTHER" id="PTHR43330">
    <property type="entry name" value="METHIONINE AMINOPEPTIDASE"/>
    <property type="match status" value="1"/>
</dbReference>
<dbReference type="GO" id="GO:0005829">
    <property type="term" value="C:cytosol"/>
    <property type="evidence" value="ECO:0007669"/>
    <property type="project" value="TreeGrafter"/>
</dbReference>
<feature type="binding site" evidence="6">
    <location>
        <position position="175"/>
    </location>
    <ligand>
        <name>a divalent metal cation</name>
        <dbReference type="ChEBI" id="CHEBI:60240"/>
        <label>2</label>
        <note>catalytic</note>
    </ligand>
</feature>
<dbReference type="Gene3D" id="3.90.230.10">
    <property type="entry name" value="Creatinase/methionine aminopeptidase superfamily"/>
    <property type="match status" value="1"/>
</dbReference>
<evidence type="ECO:0000256" key="4">
    <source>
        <dbReference type="ARBA" id="ARBA00022723"/>
    </source>
</evidence>
<organism evidence="9 10">
    <name type="scientific">Candidatus Kaiserbacteria bacterium CG10_big_fil_rev_8_21_14_0_10_49_17</name>
    <dbReference type="NCBI Taxonomy" id="1974609"/>
    <lineage>
        <taxon>Bacteria</taxon>
        <taxon>Candidatus Kaiseribacteriota</taxon>
    </lineage>
</organism>
<feature type="binding site" evidence="6">
    <location>
        <position position="182"/>
    </location>
    <ligand>
        <name>substrate</name>
    </ligand>
</feature>
<dbReference type="CDD" id="cd01086">
    <property type="entry name" value="MetAP1"/>
    <property type="match status" value="1"/>
</dbReference>
<evidence type="ECO:0000256" key="1">
    <source>
        <dbReference type="ARBA" id="ARBA00002521"/>
    </source>
</evidence>
<evidence type="ECO:0000256" key="3">
    <source>
        <dbReference type="ARBA" id="ARBA00022670"/>
    </source>
</evidence>
<dbReference type="EMBL" id="PFBJ01000007">
    <property type="protein sequence ID" value="PIT91189.1"/>
    <property type="molecule type" value="Genomic_DNA"/>
</dbReference>
<dbReference type="GO" id="GO:0046872">
    <property type="term" value="F:metal ion binding"/>
    <property type="evidence" value="ECO:0007669"/>
    <property type="project" value="UniProtKB-UniRule"/>
</dbReference>
<dbReference type="GO" id="GO:0004239">
    <property type="term" value="F:initiator methionyl aminopeptidase activity"/>
    <property type="evidence" value="ECO:0007669"/>
    <property type="project" value="UniProtKB-UniRule"/>
</dbReference>